<feature type="chain" id="PRO_5009943227" evidence="1">
    <location>
        <begin position="24"/>
        <end position="237"/>
    </location>
</feature>
<dbReference type="SUPFAM" id="SSF49899">
    <property type="entry name" value="Concanavalin A-like lectins/glucanases"/>
    <property type="match status" value="1"/>
</dbReference>
<dbReference type="Proteomes" id="UP000185999">
    <property type="component" value="Unassembled WGS sequence"/>
</dbReference>
<evidence type="ECO:0000313" key="4">
    <source>
        <dbReference type="Proteomes" id="UP000185999"/>
    </source>
</evidence>
<proteinExistence type="predicted"/>
<dbReference type="InterPro" id="IPR013320">
    <property type="entry name" value="ConA-like_dom_sf"/>
</dbReference>
<dbReference type="Pfam" id="PF07589">
    <property type="entry name" value="PEP-CTERM"/>
    <property type="match status" value="1"/>
</dbReference>
<dbReference type="PANTHER" id="PTHR10199:SF100">
    <property type="entry name" value="THROMBOSPONDIN, ISOFORM A"/>
    <property type="match status" value="1"/>
</dbReference>
<dbReference type="GO" id="GO:0005576">
    <property type="term" value="C:extracellular region"/>
    <property type="evidence" value="ECO:0007669"/>
    <property type="project" value="InterPro"/>
</dbReference>
<name>A0A1N7L171_9GAMM</name>
<evidence type="ECO:0000259" key="2">
    <source>
        <dbReference type="PROSITE" id="PS51236"/>
    </source>
</evidence>
<sequence length="237" mass="25463">MNIKMLKAAVTGLILSTSSFANAGLVDLNAWTATSGGTWNVDGSGTSVLQTTNGDPTYFLSDSNYINTKFDGTFGVETSGDDDFIGFAFGYSNSNDFLLFDWKQGNQSHTGYAPSGFTLSKISGASVNYWDHSGSDIVVLASDYVGNNGWADNTVYDFSLDFTTTGIKIDIDGANIFDVSGSFNTGKFGFYNYSQSQVRYTGFTEEVSPSAIPEPSTLAIFALGIMGLATRRFKKKS</sequence>
<dbReference type="Pfam" id="PF05735">
    <property type="entry name" value="TSP_C"/>
    <property type="match status" value="1"/>
</dbReference>
<dbReference type="OrthoDB" id="8612583at2"/>
<keyword evidence="4" id="KW-1185">Reference proteome</keyword>
<accession>A0A1N7L171</accession>
<feature type="domain" description="TSP C-terminal" evidence="2">
    <location>
        <begin position="18"/>
        <end position="212"/>
    </location>
</feature>
<reference evidence="4" key="1">
    <citation type="submission" date="2017-01" db="EMBL/GenBank/DDBJ databases">
        <authorList>
            <person name="Varghese N."/>
            <person name="Submissions S."/>
        </authorList>
    </citation>
    <scope>NUCLEOTIDE SEQUENCE [LARGE SCALE GENOMIC DNA]</scope>
    <source>
        <strain evidence="4">DSM 22306</strain>
    </source>
</reference>
<dbReference type="RefSeq" id="WP_054341790.1">
    <property type="nucleotide sequence ID" value="NZ_FTOE01000003.1"/>
</dbReference>
<evidence type="ECO:0000313" key="3">
    <source>
        <dbReference type="EMBL" id="SIS67400.1"/>
    </source>
</evidence>
<dbReference type="InterPro" id="IPR013424">
    <property type="entry name" value="Ice-binding_C"/>
</dbReference>
<evidence type="ECO:0000256" key="1">
    <source>
        <dbReference type="SAM" id="SignalP"/>
    </source>
</evidence>
<protein>
    <submittedName>
        <fullName evidence="3">PEP-CTERM protein-sorting domain-containing protein</fullName>
    </submittedName>
</protein>
<dbReference type="NCBIfam" id="TIGR02595">
    <property type="entry name" value="PEP_CTERM"/>
    <property type="match status" value="1"/>
</dbReference>
<dbReference type="InterPro" id="IPR008859">
    <property type="entry name" value="Thrombospondin_C"/>
</dbReference>
<dbReference type="GO" id="GO:0007155">
    <property type="term" value="P:cell adhesion"/>
    <property type="evidence" value="ECO:0007669"/>
    <property type="project" value="InterPro"/>
</dbReference>
<dbReference type="EMBL" id="FTOE01000003">
    <property type="protein sequence ID" value="SIS67400.1"/>
    <property type="molecule type" value="Genomic_DNA"/>
</dbReference>
<feature type="signal peptide" evidence="1">
    <location>
        <begin position="1"/>
        <end position="23"/>
    </location>
</feature>
<dbReference type="PANTHER" id="PTHR10199">
    <property type="entry name" value="THROMBOSPONDIN"/>
    <property type="match status" value="1"/>
</dbReference>
<dbReference type="GO" id="GO:0005509">
    <property type="term" value="F:calcium ion binding"/>
    <property type="evidence" value="ECO:0007669"/>
    <property type="project" value="InterPro"/>
</dbReference>
<organism evidence="3 4">
    <name type="scientific">Neptunomonas antarctica</name>
    <dbReference type="NCBI Taxonomy" id="619304"/>
    <lineage>
        <taxon>Bacteria</taxon>
        <taxon>Pseudomonadati</taxon>
        <taxon>Pseudomonadota</taxon>
        <taxon>Gammaproteobacteria</taxon>
        <taxon>Oceanospirillales</taxon>
        <taxon>Oceanospirillaceae</taxon>
        <taxon>Neptunomonas</taxon>
    </lineage>
</organism>
<dbReference type="AlphaFoldDB" id="A0A1N7L171"/>
<dbReference type="Gene3D" id="2.60.120.200">
    <property type="match status" value="1"/>
</dbReference>
<keyword evidence="1" id="KW-0732">Signal</keyword>
<dbReference type="STRING" id="619304.SAMN05421760_103126"/>
<gene>
    <name evidence="3" type="ORF">SAMN05421760_103126</name>
</gene>
<dbReference type="PROSITE" id="PS51236">
    <property type="entry name" value="TSP_CTER"/>
    <property type="match status" value="1"/>
</dbReference>